<protein>
    <submittedName>
        <fullName evidence="2">Uncharacterized protein</fullName>
    </submittedName>
</protein>
<reference evidence="2 3" key="1">
    <citation type="submission" date="2024-10" db="EMBL/GenBank/DDBJ databases">
        <title>The Natural Products Discovery Center: Release of the First 8490 Sequenced Strains for Exploring Actinobacteria Biosynthetic Diversity.</title>
        <authorList>
            <person name="Kalkreuter E."/>
            <person name="Kautsar S.A."/>
            <person name="Yang D."/>
            <person name="Bader C.D."/>
            <person name="Teijaro C.N."/>
            <person name="Fluegel L."/>
            <person name="Davis C.M."/>
            <person name="Simpson J.R."/>
            <person name="Lauterbach L."/>
            <person name="Steele A.D."/>
            <person name="Gui C."/>
            <person name="Meng S."/>
            <person name="Li G."/>
            <person name="Viehrig K."/>
            <person name="Ye F."/>
            <person name="Su P."/>
            <person name="Kiefer A.F."/>
            <person name="Nichols A."/>
            <person name="Cepeda A.J."/>
            <person name="Yan W."/>
            <person name="Fan B."/>
            <person name="Jiang Y."/>
            <person name="Adhikari A."/>
            <person name="Zheng C.-J."/>
            <person name="Schuster L."/>
            <person name="Cowan T.M."/>
            <person name="Smanski M.J."/>
            <person name="Chevrette M.G."/>
            <person name="De Carvalho L.P.S."/>
            <person name="Shen B."/>
        </authorList>
    </citation>
    <scope>NUCLEOTIDE SEQUENCE [LARGE SCALE GENOMIC DNA]</scope>
    <source>
        <strain evidence="2 3">NPDC001867</strain>
    </source>
</reference>
<comment type="caution">
    <text evidence="2">The sequence shown here is derived from an EMBL/GenBank/DDBJ whole genome shotgun (WGS) entry which is preliminary data.</text>
</comment>
<name>A0ABW6TMG6_9NOCA</name>
<feature type="compositionally biased region" description="Basic and acidic residues" evidence="1">
    <location>
        <begin position="48"/>
        <end position="58"/>
    </location>
</feature>
<dbReference type="RefSeq" id="WP_387132154.1">
    <property type="nucleotide sequence ID" value="NZ_JBIATK010000012.1"/>
</dbReference>
<evidence type="ECO:0000313" key="2">
    <source>
        <dbReference type="EMBL" id="MFF4027007.1"/>
    </source>
</evidence>
<accession>A0ABW6TMG6</accession>
<organism evidence="2 3">
    <name type="scientific">Nocardia elegans</name>
    <dbReference type="NCBI Taxonomy" id="300029"/>
    <lineage>
        <taxon>Bacteria</taxon>
        <taxon>Bacillati</taxon>
        <taxon>Actinomycetota</taxon>
        <taxon>Actinomycetes</taxon>
        <taxon>Mycobacteriales</taxon>
        <taxon>Nocardiaceae</taxon>
        <taxon>Nocardia</taxon>
    </lineage>
</organism>
<evidence type="ECO:0000256" key="1">
    <source>
        <dbReference type="SAM" id="MobiDB-lite"/>
    </source>
</evidence>
<dbReference type="Proteomes" id="UP001602089">
    <property type="component" value="Unassembled WGS sequence"/>
</dbReference>
<feature type="region of interest" description="Disordered" evidence="1">
    <location>
        <begin position="31"/>
        <end position="58"/>
    </location>
</feature>
<proteinExistence type="predicted"/>
<keyword evidence="3" id="KW-1185">Reference proteome</keyword>
<sequence>MAFTPVRMTRDGIHSVLVGSATEREHLLAHGYSVVEPEKPAPKAAPVKRVEASDKNTK</sequence>
<evidence type="ECO:0000313" key="3">
    <source>
        <dbReference type="Proteomes" id="UP001602089"/>
    </source>
</evidence>
<gene>
    <name evidence="2" type="ORF">ACFYY5_29580</name>
</gene>
<dbReference type="EMBL" id="JBIATK010000012">
    <property type="protein sequence ID" value="MFF4027007.1"/>
    <property type="molecule type" value="Genomic_DNA"/>
</dbReference>